<evidence type="ECO:0000313" key="2">
    <source>
        <dbReference type="Proteomes" id="UP000760545"/>
    </source>
</evidence>
<evidence type="ECO:0000313" key="1">
    <source>
        <dbReference type="EMBL" id="NJX15082.1"/>
    </source>
</evidence>
<sequence length="272" mass="32560">MDLKWKQTQLQFQGFLNTPPLWDADAVLGLKQFQIQNQNTFVFNDTLPGNLRLGKRVERFVSAELNRNDDIEVCGENIQIQKDKITLGEIDSILKQHNRPIHLEIVYKFYLYAPHEAHDEIEHWIGPNRRDSLIKKLRKLKDKQLPLLYNNYTLPVLERLNIDVKTVEQQVYFKAQLFLPFESEAIPFNKINQDCVKGFYIRFNAIENFSECKFYFPSKHNWLIEPVSWVNWLHYDTFYEKMQALINEKIASMCWIKWPNGEIKKCFVVWWD</sequence>
<protein>
    <submittedName>
        <fullName evidence="1">DUF1853 family protein</fullName>
    </submittedName>
</protein>
<name>A0ABX1DCM8_9FLAO</name>
<dbReference type="Pfam" id="PF08907">
    <property type="entry name" value="DUF1853"/>
    <property type="match status" value="1"/>
</dbReference>
<accession>A0ABX1DCM8</accession>
<dbReference type="EMBL" id="JAAVJS010000007">
    <property type="protein sequence ID" value="NJX15082.1"/>
    <property type="molecule type" value="Genomic_DNA"/>
</dbReference>
<keyword evidence="2" id="KW-1185">Reference proteome</keyword>
<organism evidence="1 2">
    <name type="scientific">Tamlana crocina</name>
    <dbReference type="NCBI Taxonomy" id="393006"/>
    <lineage>
        <taxon>Bacteria</taxon>
        <taxon>Pseudomonadati</taxon>
        <taxon>Bacteroidota</taxon>
        <taxon>Flavobacteriia</taxon>
        <taxon>Flavobacteriales</taxon>
        <taxon>Flavobacteriaceae</taxon>
        <taxon>Tamlana</taxon>
    </lineage>
</organism>
<gene>
    <name evidence="1" type="ORF">HC176_06235</name>
</gene>
<dbReference type="InterPro" id="IPR015003">
    <property type="entry name" value="DUF1853"/>
</dbReference>
<reference evidence="1 2" key="1">
    <citation type="submission" date="2020-03" db="EMBL/GenBank/DDBJ databases">
        <title>Tamlana sp. nov, isolated from XXX.</title>
        <authorList>
            <person name="Cao W.R."/>
        </authorList>
    </citation>
    <scope>NUCLEOTIDE SEQUENCE [LARGE SCALE GENOMIC DNA]</scope>
    <source>
        <strain evidence="1 2">HST1-43</strain>
    </source>
</reference>
<proteinExistence type="predicted"/>
<comment type="caution">
    <text evidence="1">The sequence shown here is derived from an EMBL/GenBank/DDBJ whole genome shotgun (WGS) entry which is preliminary data.</text>
</comment>
<dbReference type="Proteomes" id="UP000760545">
    <property type="component" value="Unassembled WGS sequence"/>
</dbReference>
<dbReference type="RefSeq" id="WP_167917330.1">
    <property type="nucleotide sequence ID" value="NZ_JAAVJS010000007.1"/>
</dbReference>